<dbReference type="Proteomes" id="UP000305874">
    <property type="component" value="Unassembled WGS sequence"/>
</dbReference>
<dbReference type="Gene3D" id="1.20.910.10">
    <property type="entry name" value="Heme oxygenase-like"/>
    <property type="match status" value="1"/>
</dbReference>
<organism evidence="3 4">
    <name type="scientific">Pseudoalteromonas ruthenica</name>
    <dbReference type="NCBI Taxonomy" id="151081"/>
    <lineage>
        <taxon>Bacteria</taxon>
        <taxon>Pseudomonadati</taxon>
        <taxon>Pseudomonadota</taxon>
        <taxon>Gammaproteobacteria</taxon>
        <taxon>Alteromonadales</taxon>
        <taxon>Pseudoalteromonadaceae</taxon>
        <taxon>Pseudoalteromonas</taxon>
    </lineage>
</organism>
<dbReference type="PANTHER" id="PTHR43767">
    <property type="entry name" value="LONG-CHAIN-FATTY-ACID--COA LIGASE"/>
    <property type="match status" value="1"/>
</dbReference>
<proteinExistence type="predicted"/>
<gene>
    <name evidence="3" type="ORF">CWC05_10195</name>
</gene>
<dbReference type="InterPro" id="IPR016084">
    <property type="entry name" value="Haem_Oase-like_multi-hlx"/>
</dbReference>
<evidence type="ECO:0000256" key="1">
    <source>
        <dbReference type="ARBA" id="ARBA00022598"/>
    </source>
</evidence>
<dbReference type="SUPFAM" id="SSF48613">
    <property type="entry name" value="Heme oxygenase-like"/>
    <property type="match status" value="1"/>
</dbReference>
<dbReference type="PROSITE" id="PS00455">
    <property type="entry name" value="AMP_BINDING"/>
    <property type="match status" value="1"/>
</dbReference>
<dbReference type="InterPro" id="IPR000873">
    <property type="entry name" value="AMP-dep_synth/lig_dom"/>
</dbReference>
<dbReference type="PANTHER" id="PTHR43767:SF8">
    <property type="entry name" value="LONG-CHAIN-FATTY-ACID--COA LIGASE"/>
    <property type="match status" value="1"/>
</dbReference>
<evidence type="ECO:0000259" key="2">
    <source>
        <dbReference type="Pfam" id="PF00501"/>
    </source>
</evidence>
<dbReference type="Pfam" id="PF00501">
    <property type="entry name" value="AMP-binding"/>
    <property type="match status" value="1"/>
</dbReference>
<evidence type="ECO:0000313" key="3">
    <source>
        <dbReference type="EMBL" id="TMP86841.1"/>
    </source>
</evidence>
<dbReference type="SMART" id="SM01236">
    <property type="entry name" value="Haem_oxygenase_2"/>
    <property type="match status" value="1"/>
</dbReference>
<evidence type="ECO:0000313" key="4">
    <source>
        <dbReference type="Proteomes" id="UP000305874"/>
    </source>
</evidence>
<reference evidence="3 4" key="1">
    <citation type="submission" date="2017-12" db="EMBL/GenBank/DDBJ databases">
        <authorList>
            <person name="Paulsen S."/>
            <person name="Gram L.K."/>
        </authorList>
    </citation>
    <scope>NUCLEOTIDE SEQUENCE [LARGE SCALE GENOMIC DNA]</scope>
    <source>
        <strain evidence="3 4">S2897</strain>
    </source>
</reference>
<dbReference type="Gene3D" id="3.40.50.12780">
    <property type="entry name" value="N-terminal domain of ligase-like"/>
    <property type="match status" value="1"/>
</dbReference>
<protein>
    <submittedName>
        <fullName evidence="3">AMP-dependent synthetase</fullName>
    </submittedName>
</protein>
<accession>A0A5S3Z495</accession>
<dbReference type="EMBL" id="PNCG01000010">
    <property type="protein sequence ID" value="TMP86841.1"/>
    <property type="molecule type" value="Genomic_DNA"/>
</dbReference>
<dbReference type="InterPro" id="IPR042099">
    <property type="entry name" value="ANL_N_sf"/>
</dbReference>
<dbReference type="GO" id="GO:0016874">
    <property type="term" value="F:ligase activity"/>
    <property type="evidence" value="ECO:0007669"/>
    <property type="project" value="UniProtKB-KW"/>
</dbReference>
<dbReference type="SUPFAM" id="SSF56801">
    <property type="entry name" value="Acetyl-CoA synthetase-like"/>
    <property type="match status" value="1"/>
</dbReference>
<dbReference type="AlphaFoldDB" id="A0A5S3Z495"/>
<keyword evidence="1" id="KW-0436">Ligase</keyword>
<name>A0A5S3Z495_9GAMM</name>
<dbReference type="Pfam" id="PF14518">
    <property type="entry name" value="Haem_oxygenas_2"/>
    <property type="match status" value="1"/>
</dbReference>
<dbReference type="Pfam" id="PF23562">
    <property type="entry name" value="AMP-binding_C_3"/>
    <property type="match status" value="1"/>
</dbReference>
<reference evidence="4" key="2">
    <citation type="submission" date="2019-06" db="EMBL/GenBank/DDBJ databases">
        <title>Co-occurence of chitin degradation, pigmentation and bioactivity in marine Pseudoalteromonas.</title>
        <authorList>
            <person name="Sonnenschein E.C."/>
            <person name="Bech P.K."/>
        </authorList>
    </citation>
    <scope>NUCLEOTIDE SEQUENCE [LARGE SCALE GENOMIC DNA]</scope>
    <source>
        <strain evidence="4">S2897</strain>
    </source>
</reference>
<sequence length="706" mass="77715">MNHKLWPLPSGSHISDEHTTLTAKQLELAVYQLAQQLSIISARCIALELDNGVPWMVLDLAMQQAGIVALPLPAFFTPQQRQHALDTAQPDYVLSDSCHQGQSLWVAGTELRLTKLEYKQQAQAFPKNTQKITFTSGSTGNPKGVCLSNKQLIQVANSLVQRTTLTRAKHLCLLPLAVLLENVAGMYAPLLTGGQVHAPSLRTLGFDGIELVQPQRLLTYISTFAPHSLILVPELLKGLVQGAENGWHVPTSLQFIAVGGAKVSAKLIARARQLGLPVYQGYGLSEAGSVVSLATEGCNNLHSVGRPLEHVEYYIEDGELCLVAPHFLGYLGEPHSTQQHYRTGDLVRVEKGELFIVGRKSNRLILANGRNVSPEWPEAELLNQTAVTQAVVFGEAQAHLVALLWAPENVSDQQLNSALARVNKALPSYAQIMRYHRLATPLSVDAGHLSANHRPKRAAIAHAFSDILNDLYQEQPKMTFFEQLVAKTEAQRQYLLSAPIISEALAGKVSLDQYVAFLTQAYHHVKHTVPLLMACGARVPEQKEWLRDALAEYIEEELGHQEWILNDIAACGFDKEQARASKPAMATELMVSYAYDTIARNNPLGFFGMVHVLEGTSIALADSAASEIKTSLALPQKAFTYLTSHGALDQEHVKFFQGLMNRITDTDDQHAIIHAAQRFYHLYGNIFHSLSAEHGLAKIRDQQVSA</sequence>
<comment type="caution">
    <text evidence="3">The sequence shown here is derived from an EMBL/GenBank/DDBJ whole genome shotgun (WGS) entry which is preliminary data.</text>
</comment>
<feature type="domain" description="AMP-dependent synthetase/ligase" evidence="2">
    <location>
        <begin position="15"/>
        <end position="326"/>
    </location>
</feature>
<dbReference type="InterPro" id="IPR020845">
    <property type="entry name" value="AMP-binding_CS"/>
</dbReference>
<dbReference type="InterPro" id="IPR050237">
    <property type="entry name" value="ATP-dep_AMP-bd_enzyme"/>
</dbReference>